<feature type="compositionally biased region" description="Polar residues" evidence="1">
    <location>
        <begin position="441"/>
        <end position="451"/>
    </location>
</feature>
<evidence type="ECO:0000256" key="1">
    <source>
        <dbReference type="SAM" id="MobiDB-lite"/>
    </source>
</evidence>
<gene>
    <name evidence="2" type="ORF">CVT26_012317</name>
</gene>
<keyword evidence="3" id="KW-1185">Reference proteome</keyword>
<feature type="compositionally biased region" description="Basic and acidic residues" evidence="1">
    <location>
        <begin position="368"/>
        <end position="383"/>
    </location>
</feature>
<proteinExistence type="predicted"/>
<feature type="compositionally biased region" description="Basic residues" evidence="1">
    <location>
        <begin position="521"/>
        <end position="534"/>
    </location>
</feature>
<sequence length="534" mass="59025">MPNPIPPERLQSVVDIMKTIGEASEDNVLAPFKTKARWAARRLGPFFDMRNALVAGLPEEGAEVSAEQKADFQRVMGLHPDFPRLIANFQGESDAYENFITMMVTLMGAARADDTHTCKVNVKDWLPTNPARDTLSTPLVGNRKDNRGFAHKDTARALTPLRLLNQFDANPQLFMARVENGTIAVTAKEYPSFLYPAGTAYNRENPSAGLFRGATFLRALRAVYTGLSSALDGYRVAPKNSQAEINGMTEVFPEAIATVAVHVSICITFLFSKLIMLRKVRFSLSDEGSWAEIDRSPFKYHNFFLKCMRLFADLDDEWVKETLEFLTSQIPSLKRRKRMRPSEEDEEEHDDIEDETTIILARRAALAEAREREARERDENGQDREEEGNAGEERIGDDIGDEDAVQPTPPQSSQAYTRQRTPPRAPSLSSVDTPPPPPRTVNRSSPPTRTTLAPPPQRQAESHAPSGLATFRIINQGPNVAGSSSSRAQPPLAPPALVVPTAPPVSIAADPPAPSSSMSTKARKAPAKKKKPRY</sequence>
<feature type="compositionally biased region" description="Polar residues" evidence="1">
    <location>
        <begin position="411"/>
        <end position="420"/>
    </location>
</feature>
<feature type="region of interest" description="Disordered" evidence="1">
    <location>
        <begin position="334"/>
        <end position="534"/>
    </location>
</feature>
<reference evidence="2 3" key="1">
    <citation type="journal article" date="2018" name="Evol. Lett.">
        <title>Horizontal gene cluster transfer increased hallucinogenic mushroom diversity.</title>
        <authorList>
            <person name="Reynolds H.T."/>
            <person name="Vijayakumar V."/>
            <person name="Gluck-Thaler E."/>
            <person name="Korotkin H.B."/>
            <person name="Matheny P.B."/>
            <person name="Slot J.C."/>
        </authorList>
    </citation>
    <scope>NUCLEOTIDE SEQUENCE [LARGE SCALE GENOMIC DNA]</scope>
    <source>
        <strain evidence="2 3">SRW20</strain>
    </source>
</reference>
<feature type="compositionally biased region" description="Acidic residues" evidence="1">
    <location>
        <begin position="343"/>
        <end position="356"/>
    </location>
</feature>
<evidence type="ECO:0000313" key="2">
    <source>
        <dbReference type="EMBL" id="PPR00723.1"/>
    </source>
</evidence>
<dbReference type="InterPro" id="IPR046521">
    <property type="entry name" value="DUF6698"/>
</dbReference>
<dbReference type="Proteomes" id="UP000284706">
    <property type="component" value="Unassembled WGS sequence"/>
</dbReference>
<protein>
    <submittedName>
        <fullName evidence="2">Uncharacterized protein</fullName>
    </submittedName>
</protein>
<dbReference type="Pfam" id="PF20414">
    <property type="entry name" value="DUF6698"/>
    <property type="match status" value="2"/>
</dbReference>
<dbReference type="AlphaFoldDB" id="A0A409YCJ8"/>
<comment type="caution">
    <text evidence="2">The sequence shown here is derived from an EMBL/GenBank/DDBJ whole genome shotgun (WGS) entry which is preliminary data.</text>
</comment>
<dbReference type="OrthoDB" id="3220614at2759"/>
<organism evidence="2 3">
    <name type="scientific">Gymnopilus dilepis</name>
    <dbReference type="NCBI Taxonomy" id="231916"/>
    <lineage>
        <taxon>Eukaryota</taxon>
        <taxon>Fungi</taxon>
        <taxon>Dikarya</taxon>
        <taxon>Basidiomycota</taxon>
        <taxon>Agaricomycotina</taxon>
        <taxon>Agaricomycetes</taxon>
        <taxon>Agaricomycetidae</taxon>
        <taxon>Agaricales</taxon>
        <taxon>Agaricineae</taxon>
        <taxon>Hymenogastraceae</taxon>
        <taxon>Gymnopilus</taxon>
    </lineage>
</organism>
<accession>A0A409YCJ8</accession>
<dbReference type="EMBL" id="NHYE01000990">
    <property type="protein sequence ID" value="PPR00723.1"/>
    <property type="molecule type" value="Genomic_DNA"/>
</dbReference>
<dbReference type="InParanoid" id="A0A409YCJ8"/>
<feature type="compositionally biased region" description="Low complexity" evidence="1">
    <location>
        <begin position="495"/>
        <end position="519"/>
    </location>
</feature>
<feature type="compositionally biased region" description="Low complexity" evidence="1">
    <location>
        <begin position="357"/>
        <end position="367"/>
    </location>
</feature>
<feature type="compositionally biased region" description="Polar residues" evidence="1">
    <location>
        <begin position="476"/>
        <end position="488"/>
    </location>
</feature>
<name>A0A409YCJ8_9AGAR</name>
<dbReference type="STRING" id="231916.A0A409YCJ8"/>
<evidence type="ECO:0000313" key="3">
    <source>
        <dbReference type="Proteomes" id="UP000284706"/>
    </source>
</evidence>